<evidence type="ECO:0000256" key="7">
    <source>
        <dbReference type="ARBA" id="ARBA00022741"/>
    </source>
</evidence>
<dbReference type="InterPro" id="IPR000998">
    <property type="entry name" value="MAM_dom"/>
</dbReference>
<reference evidence="17" key="1">
    <citation type="journal article" date="2023" name="Insect Mol. Biol.">
        <title>Genome sequencing provides insights into the evolution of gene families encoding plant cell wall-degrading enzymes in longhorned beetles.</title>
        <authorList>
            <person name="Shin N.R."/>
            <person name="Okamura Y."/>
            <person name="Kirsch R."/>
            <person name="Pauchet Y."/>
        </authorList>
    </citation>
    <scope>NUCLEOTIDE SEQUENCE</scope>
    <source>
        <strain evidence="17">RBIC_L_NR</strain>
    </source>
</reference>
<dbReference type="Pfam" id="PF00629">
    <property type="entry name" value="MAM"/>
    <property type="match status" value="1"/>
</dbReference>
<comment type="caution">
    <text evidence="17">The sequence shown here is derived from an EMBL/GenBank/DDBJ whole genome shotgun (WGS) entry which is preliminary data.</text>
</comment>
<dbReference type="Pfam" id="PF12810">
    <property type="entry name" value="ALK_LTK_GRD"/>
    <property type="match status" value="1"/>
</dbReference>
<keyword evidence="10" id="KW-1133">Transmembrane helix</keyword>
<dbReference type="PROSITE" id="PS50060">
    <property type="entry name" value="MAM_2"/>
    <property type="match status" value="1"/>
</dbReference>
<evidence type="ECO:0000256" key="5">
    <source>
        <dbReference type="ARBA" id="ARBA00022692"/>
    </source>
</evidence>
<dbReference type="Gene3D" id="2.60.120.200">
    <property type="match status" value="1"/>
</dbReference>
<evidence type="ECO:0000256" key="8">
    <source>
        <dbReference type="ARBA" id="ARBA00022777"/>
    </source>
</evidence>
<dbReference type="InterPro" id="IPR013320">
    <property type="entry name" value="ConA-like_dom_sf"/>
</dbReference>
<evidence type="ECO:0000256" key="6">
    <source>
        <dbReference type="ARBA" id="ARBA00022729"/>
    </source>
</evidence>
<keyword evidence="4" id="KW-0808">Transferase</keyword>
<keyword evidence="3" id="KW-1003">Cell membrane</keyword>
<feature type="non-terminal residue" evidence="17">
    <location>
        <position position="1"/>
    </location>
</feature>
<keyword evidence="18" id="KW-1185">Reference proteome</keyword>
<evidence type="ECO:0000313" key="18">
    <source>
        <dbReference type="Proteomes" id="UP001162156"/>
    </source>
</evidence>
<keyword evidence="15" id="KW-0325">Glycoprotein</keyword>
<evidence type="ECO:0000256" key="13">
    <source>
        <dbReference type="ARBA" id="ARBA00023157"/>
    </source>
</evidence>
<comment type="subcellular location">
    <subcellularLocation>
        <location evidence="1">Cell membrane</location>
        <topology evidence="1">Single-pass type I membrane protein</topology>
    </subcellularLocation>
</comment>
<accession>A0AAV8WZ91</accession>
<keyword evidence="9" id="KW-0067">ATP-binding</keyword>
<evidence type="ECO:0000256" key="12">
    <source>
        <dbReference type="ARBA" id="ARBA00023137"/>
    </source>
</evidence>
<dbReference type="EC" id="2.7.10.1" evidence="2"/>
<evidence type="ECO:0000256" key="11">
    <source>
        <dbReference type="ARBA" id="ARBA00023136"/>
    </source>
</evidence>
<dbReference type="GO" id="GO:0005886">
    <property type="term" value="C:plasma membrane"/>
    <property type="evidence" value="ECO:0007669"/>
    <property type="project" value="UniProtKB-SubCell"/>
</dbReference>
<evidence type="ECO:0000259" key="16">
    <source>
        <dbReference type="PROSITE" id="PS50060"/>
    </source>
</evidence>
<dbReference type="Proteomes" id="UP001162156">
    <property type="component" value="Unassembled WGS sequence"/>
</dbReference>
<evidence type="ECO:0000256" key="1">
    <source>
        <dbReference type="ARBA" id="ARBA00004251"/>
    </source>
</evidence>
<keyword evidence="14" id="KW-0675">Receptor</keyword>
<protein>
    <recommendedName>
        <fullName evidence="2">receptor protein-tyrosine kinase</fullName>
        <ecNumber evidence="2">2.7.10.1</ecNumber>
    </recommendedName>
</protein>
<evidence type="ECO:0000256" key="9">
    <source>
        <dbReference type="ARBA" id="ARBA00022840"/>
    </source>
</evidence>
<gene>
    <name evidence="17" type="ORF">NQ314_015507</name>
</gene>
<evidence type="ECO:0000256" key="15">
    <source>
        <dbReference type="ARBA" id="ARBA00023180"/>
    </source>
</evidence>
<dbReference type="InterPro" id="IPR055163">
    <property type="entry name" value="ALK/LTK-like_GRD"/>
</dbReference>
<dbReference type="GO" id="GO:0004714">
    <property type="term" value="F:transmembrane receptor protein tyrosine kinase activity"/>
    <property type="evidence" value="ECO:0007669"/>
    <property type="project" value="UniProtKB-EC"/>
</dbReference>
<keyword evidence="11" id="KW-0472">Membrane</keyword>
<dbReference type="AlphaFoldDB" id="A0AAV8WZ91"/>
<keyword evidence="5" id="KW-0812">Transmembrane</keyword>
<evidence type="ECO:0000256" key="3">
    <source>
        <dbReference type="ARBA" id="ARBA00022475"/>
    </source>
</evidence>
<keyword evidence="13" id="KW-1015">Disulfide bond</keyword>
<keyword evidence="12" id="KW-0829">Tyrosine-protein kinase</keyword>
<feature type="domain" description="MAM" evidence="16">
    <location>
        <begin position="1"/>
        <end position="86"/>
    </location>
</feature>
<dbReference type="EMBL" id="JANEYF010004294">
    <property type="protein sequence ID" value="KAJ8931560.1"/>
    <property type="molecule type" value="Genomic_DNA"/>
</dbReference>
<dbReference type="SUPFAM" id="SSF49899">
    <property type="entry name" value="Concanavalin A-like lectins/glucanases"/>
    <property type="match status" value="1"/>
</dbReference>
<evidence type="ECO:0000256" key="4">
    <source>
        <dbReference type="ARBA" id="ARBA00022679"/>
    </source>
</evidence>
<keyword evidence="7" id="KW-0547">Nucleotide-binding</keyword>
<name>A0AAV8WZ91_9CUCU</name>
<organism evidence="17 18">
    <name type="scientific">Rhamnusium bicolor</name>
    <dbReference type="NCBI Taxonomy" id="1586634"/>
    <lineage>
        <taxon>Eukaryota</taxon>
        <taxon>Metazoa</taxon>
        <taxon>Ecdysozoa</taxon>
        <taxon>Arthropoda</taxon>
        <taxon>Hexapoda</taxon>
        <taxon>Insecta</taxon>
        <taxon>Pterygota</taxon>
        <taxon>Neoptera</taxon>
        <taxon>Endopterygota</taxon>
        <taxon>Coleoptera</taxon>
        <taxon>Polyphaga</taxon>
        <taxon>Cucujiformia</taxon>
        <taxon>Chrysomeloidea</taxon>
        <taxon>Cerambycidae</taxon>
        <taxon>Lepturinae</taxon>
        <taxon>Rhagiini</taxon>
        <taxon>Rhamnusium</taxon>
    </lineage>
</organism>
<evidence type="ECO:0000256" key="2">
    <source>
        <dbReference type="ARBA" id="ARBA00011902"/>
    </source>
</evidence>
<evidence type="ECO:0000313" key="17">
    <source>
        <dbReference type="EMBL" id="KAJ8931560.1"/>
    </source>
</evidence>
<dbReference type="GO" id="GO:0005524">
    <property type="term" value="F:ATP binding"/>
    <property type="evidence" value="ECO:0007669"/>
    <property type="project" value="UniProtKB-KW"/>
</dbReference>
<evidence type="ECO:0000256" key="14">
    <source>
        <dbReference type="ARBA" id="ARBA00023170"/>
    </source>
</evidence>
<keyword evidence="8" id="KW-0418">Kinase</keyword>
<sequence length="688" mass="74833">IRFYLHKTGKYKSGILLQVTELRPSENVSTEILWSYNDHGDQWVREVIILPNITHRYFIHFEARKGLRYMSDIAIDDVSLSPECFGLNIPPEELNDYNYWNPMGGPDARRETHVDFKNKTYYEITTCNAKGRFGPTPSDCTKTYNATKVSIKVVHEPGLTEYKNGWYHMMHTILFDVSNYFFSFILTGASGGKGGSAVGSSRGAMVRTVVELRKGQEIFMLVGQEGTNSCVKSLGFQANSSCHSDKIIGTGIRGVLSMDINDTIAGGGGGLGLGRFSVDNVKQHGQAINMSRPPFTGRMYSAKSAGAGGGWSMYPGLLEAGHKQMMGSSLQAGGIGGKACYNSTDQRGDGGFGGGGGGCRYGGGGGGYSGGDAPSINTTNGEGGYSYLDPSKAVPNLSEAHSGYNAGPGYVLIIPAIDGCECDYRCIALDAKRSEVTCICPKSWRLGEDMKTCIHNRYQQRATGIMSRKILSGADLQLDRLRIASDSMMTEYNPNYEFGGVVYTLKDLKDIPREQLRLVVPTSSDYLIPNHTTPTTPDQIESTSSVEKLLPDNSDNWETSFIMPHSRSTQPLLMDNNKEDDGATSVDKLLAIDNSKPNQKISPVSLPNNVLNHCNHNNNLKSECTLKSGVSLDAAALAKQAMTPSQNKKYANINTGDSITSNGILQNDPFSNHVGNNQKYLNEAEINC</sequence>
<evidence type="ECO:0000256" key="10">
    <source>
        <dbReference type="ARBA" id="ARBA00022989"/>
    </source>
</evidence>
<proteinExistence type="predicted"/>
<keyword evidence="6" id="KW-0732">Signal</keyword>